<evidence type="ECO:0000256" key="6">
    <source>
        <dbReference type="PROSITE-ProRule" id="PRU10141"/>
    </source>
</evidence>
<dbReference type="CDD" id="cd07834">
    <property type="entry name" value="STKc_MAPK"/>
    <property type="match status" value="1"/>
</dbReference>
<evidence type="ECO:0000256" key="1">
    <source>
        <dbReference type="ARBA" id="ARBA00022527"/>
    </source>
</evidence>
<reference evidence="10 11" key="1">
    <citation type="journal article" date="2014" name="Mol. Plant">
        <title>Chromosome Scale Genome Assembly and Transcriptome Profiling of Nannochloropsis gaditana in Nitrogen Depletion.</title>
        <authorList>
            <person name="Corteggiani Carpinelli E."/>
            <person name="Telatin A."/>
            <person name="Vitulo N."/>
            <person name="Forcato C."/>
            <person name="D'Angelo M."/>
            <person name="Schiavon R."/>
            <person name="Vezzi A."/>
            <person name="Giacometti G.M."/>
            <person name="Morosinotto T."/>
            <person name="Valle G."/>
        </authorList>
    </citation>
    <scope>NUCLEOTIDE SEQUENCE [LARGE SCALE GENOMIC DNA]</scope>
    <source>
        <strain evidence="10 11">B-31</strain>
    </source>
</reference>
<dbReference type="SMART" id="SM00220">
    <property type="entry name" value="S_TKc"/>
    <property type="match status" value="1"/>
</dbReference>
<feature type="binding site" evidence="6">
    <location>
        <position position="166"/>
    </location>
    <ligand>
        <name>ATP</name>
        <dbReference type="ChEBI" id="CHEBI:30616"/>
    </ligand>
</feature>
<dbReference type="Gene3D" id="3.30.200.20">
    <property type="entry name" value="Phosphorylase Kinase, domain 1"/>
    <property type="match status" value="1"/>
</dbReference>
<dbReference type="PROSITE" id="PS01351">
    <property type="entry name" value="MAPK"/>
    <property type="match status" value="1"/>
</dbReference>
<dbReference type="EMBL" id="AZIL01002053">
    <property type="protein sequence ID" value="EWM22854.1"/>
    <property type="molecule type" value="Genomic_DNA"/>
</dbReference>
<keyword evidence="7" id="KW-0460">Magnesium</keyword>
<dbReference type="EC" id="2.7.11.24" evidence="7"/>
<dbReference type="PROSITE" id="PS50003">
    <property type="entry name" value="PH_DOMAIN"/>
    <property type="match status" value="1"/>
</dbReference>
<dbReference type="FunFam" id="1.10.510.10:FF:000040">
    <property type="entry name" value="Mitogen-activated protein kinase"/>
    <property type="match status" value="1"/>
</dbReference>
<evidence type="ECO:0000313" key="10">
    <source>
        <dbReference type="EMBL" id="EWM22854.1"/>
    </source>
</evidence>
<dbReference type="GO" id="GO:0005524">
    <property type="term" value="F:ATP binding"/>
    <property type="evidence" value="ECO:0007669"/>
    <property type="project" value="UniProtKB-UniRule"/>
</dbReference>
<dbReference type="InterPro" id="IPR003527">
    <property type="entry name" value="MAP_kinase_CS"/>
</dbReference>
<dbReference type="SUPFAM" id="SSF56112">
    <property type="entry name" value="Protein kinase-like (PK-like)"/>
    <property type="match status" value="1"/>
</dbReference>
<comment type="cofactor">
    <cofactor evidence="7">
        <name>Mg(2+)</name>
        <dbReference type="ChEBI" id="CHEBI:18420"/>
    </cofactor>
</comment>
<accession>W7TQ31</accession>
<sequence>MEGYLQKQGFVFSSRRYFVLTNTGLLCYANKEDRSEVRDSFPLAPDTQVVEIKIKDKLKLRLKSEGLTWTLSADEDDEAEGRRWADALATAVARLASLSKGHPPGGHGEGTRELAHNPARKVVVIEGTEFVIDPRYEVTRRLGNGAYGVVVAAKDTVTGKAVAIKKCFNIFQSLSDAKKIAREVRLLRQMDHPNITRITTVIPPLSATFDEVYIVSELMDIDMHNLMYLSREKITPDHVQFFIYQVLCGIKYMHALNIIHRDLKPSNLLINANCDLKICDFGLARGIQSNGPAQDKECDLTAADAAAPEKPKDLLSEYVVTRWYRAPEILLNPRNYSKPVDIWAVGTIFGELLARKPMFPAHNYDHLIRLQTRTLGSPSEENLKWVTREKARTFMRSLPQYPRRDFKSLYPEASGPALDLLEKILQWDPAKRPTAAEALSHPYFDDIRDADFEQESDLIIDWGDLETMRTTKLNLQRYLIQDMVSMNPESSALLKMVAHESTGKAAGATSTHQDNQKEEGDRMRRIASFQRETSSFSMVTRLWWLFYSMLWGLAYLKCSATKESREDKREEIHVKNPVLWQSMIGEATKWHQAKSESWIRKRNKDTYDVRETIAYHAGYICARCCLLRMRAGQENMSSEAEKKAKRKTLYILLSTSPGKT</sequence>
<dbReference type="PROSITE" id="PS00108">
    <property type="entry name" value="PROTEIN_KINASE_ST"/>
    <property type="match status" value="1"/>
</dbReference>
<dbReference type="SMART" id="SM00233">
    <property type="entry name" value="PH"/>
    <property type="match status" value="1"/>
</dbReference>
<dbReference type="InterPro" id="IPR008271">
    <property type="entry name" value="Ser/Thr_kinase_AS"/>
</dbReference>
<organism evidence="10 11">
    <name type="scientific">Nannochloropsis gaditana</name>
    <dbReference type="NCBI Taxonomy" id="72520"/>
    <lineage>
        <taxon>Eukaryota</taxon>
        <taxon>Sar</taxon>
        <taxon>Stramenopiles</taxon>
        <taxon>Ochrophyta</taxon>
        <taxon>Eustigmatophyceae</taxon>
        <taxon>Eustigmatales</taxon>
        <taxon>Monodopsidaceae</taxon>
        <taxon>Nannochloropsis</taxon>
    </lineage>
</organism>
<keyword evidence="5 6" id="KW-0067">ATP-binding</keyword>
<keyword evidence="4 7" id="KW-0418">Kinase</keyword>
<comment type="similarity">
    <text evidence="7">Belongs to the protein kinase superfamily. Ser/Thr protein kinase family. MAP kinase subfamily.</text>
</comment>
<dbReference type="PANTHER" id="PTHR24055">
    <property type="entry name" value="MITOGEN-ACTIVATED PROTEIN KINASE"/>
    <property type="match status" value="1"/>
</dbReference>
<keyword evidence="2 7" id="KW-0808">Transferase</keyword>
<dbReference type="InterPro" id="IPR050117">
    <property type="entry name" value="MAPK"/>
</dbReference>
<comment type="caution">
    <text evidence="10">The sequence shown here is derived from an EMBL/GenBank/DDBJ whole genome shotgun (WGS) entry which is preliminary data.</text>
</comment>
<feature type="domain" description="PH" evidence="8">
    <location>
        <begin position="1"/>
        <end position="93"/>
    </location>
</feature>
<dbReference type="InterPro" id="IPR011009">
    <property type="entry name" value="Kinase-like_dom_sf"/>
</dbReference>
<keyword evidence="3 6" id="KW-0547">Nucleotide-binding</keyword>
<dbReference type="SUPFAM" id="SSF50729">
    <property type="entry name" value="PH domain-like"/>
    <property type="match status" value="1"/>
</dbReference>
<evidence type="ECO:0000256" key="7">
    <source>
        <dbReference type="RuleBase" id="RU361165"/>
    </source>
</evidence>
<dbReference type="Proteomes" id="UP000019335">
    <property type="component" value="Chromosome 20"/>
</dbReference>
<dbReference type="FunFam" id="3.30.200.20:FF:000046">
    <property type="entry name" value="Mitogen-activated protein kinase"/>
    <property type="match status" value="1"/>
</dbReference>
<dbReference type="InterPro" id="IPR017441">
    <property type="entry name" value="Protein_kinase_ATP_BS"/>
</dbReference>
<dbReference type="InterPro" id="IPR011993">
    <property type="entry name" value="PH-like_dom_sf"/>
</dbReference>
<evidence type="ECO:0000256" key="4">
    <source>
        <dbReference type="ARBA" id="ARBA00022777"/>
    </source>
</evidence>
<feature type="domain" description="Protein kinase" evidence="9">
    <location>
        <begin position="136"/>
        <end position="444"/>
    </location>
</feature>
<dbReference type="CDD" id="cd00821">
    <property type="entry name" value="PH"/>
    <property type="match status" value="1"/>
</dbReference>
<dbReference type="OrthoDB" id="192887at2759"/>
<dbReference type="GO" id="GO:0004707">
    <property type="term" value="F:MAP kinase activity"/>
    <property type="evidence" value="ECO:0007669"/>
    <property type="project" value="UniProtKB-EC"/>
</dbReference>
<dbReference type="PROSITE" id="PS50011">
    <property type="entry name" value="PROTEIN_KINASE_DOM"/>
    <property type="match status" value="1"/>
</dbReference>
<name>W7TQ31_9STRA</name>
<evidence type="ECO:0000313" key="11">
    <source>
        <dbReference type="Proteomes" id="UP000019335"/>
    </source>
</evidence>
<dbReference type="AlphaFoldDB" id="W7TQ31"/>
<evidence type="ECO:0000259" key="8">
    <source>
        <dbReference type="PROSITE" id="PS50003"/>
    </source>
</evidence>
<comment type="activity regulation">
    <text evidence="7">Activated by threonine and tyrosine phosphorylation.</text>
</comment>
<dbReference type="Pfam" id="PF00069">
    <property type="entry name" value="Pkinase"/>
    <property type="match status" value="1"/>
</dbReference>
<evidence type="ECO:0000259" key="9">
    <source>
        <dbReference type="PROSITE" id="PS50011"/>
    </source>
</evidence>
<keyword evidence="11" id="KW-1185">Reference proteome</keyword>
<comment type="catalytic activity">
    <reaction evidence="7">
        <text>L-threonyl-[protein] + ATP = O-phospho-L-threonyl-[protein] + ADP + H(+)</text>
        <dbReference type="Rhea" id="RHEA:46608"/>
        <dbReference type="Rhea" id="RHEA-COMP:11060"/>
        <dbReference type="Rhea" id="RHEA-COMP:11605"/>
        <dbReference type="ChEBI" id="CHEBI:15378"/>
        <dbReference type="ChEBI" id="CHEBI:30013"/>
        <dbReference type="ChEBI" id="CHEBI:30616"/>
        <dbReference type="ChEBI" id="CHEBI:61977"/>
        <dbReference type="ChEBI" id="CHEBI:456216"/>
        <dbReference type="EC" id="2.7.11.24"/>
    </reaction>
</comment>
<dbReference type="PROSITE" id="PS00107">
    <property type="entry name" value="PROTEIN_KINASE_ATP"/>
    <property type="match status" value="1"/>
</dbReference>
<protein>
    <recommendedName>
        <fullName evidence="7">Mitogen-activated protein kinase</fullName>
        <ecNumber evidence="7">2.7.11.24</ecNumber>
    </recommendedName>
</protein>
<dbReference type="InterPro" id="IPR001849">
    <property type="entry name" value="PH_domain"/>
</dbReference>
<dbReference type="Gene3D" id="1.10.510.10">
    <property type="entry name" value="Transferase(Phosphotransferase) domain 1"/>
    <property type="match status" value="1"/>
</dbReference>
<gene>
    <name evidence="10" type="ORF">Naga_100243g2</name>
</gene>
<dbReference type="Gene3D" id="2.30.29.30">
    <property type="entry name" value="Pleckstrin-homology domain (PH domain)/Phosphotyrosine-binding domain (PTB)"/>
    <property type="match status" value="1"/>
</dbReference>
<evidence type="ECO:0000256" key="5">
    <source>
        <dbReference type="ARBA" id="ARBA00022840"/>
    </source>
</evidence>
<evidence type="ECO:0000256" key="3">
    <source>
        <dbReference type="ARBA" id="ARBA00022741"/>
    </source>
</evidence>
<dbReference type="InterPro" id="IPR000719">
    <property type="entry name" value="Prot_kinase_dom"/>
</dbReference>
<keyword evidence="1 7" id="KW-0723">Serine/threonine-protein kinase</keyword>
<evidence type="ECO:0000256" key="2">
    <source>
        <dbReference type="ARBA" id="ARBA00022679"/>
    </source>
</evidence>
<proteinExistence type="inferred from homology"/>